<sequence length="478" mass="53222">MEKNYVHVMNGMNIEGRNVVHSGIAKSSTRLEIPIESFQPAESKIDDAGALFVLESKGTWVHAGYHLTTSIAGPSLLTLPFALVGLGWGPGILGLIIGAVVTFYSYCLLSRVLEDSETRGHRYLRFRDLARDVLGPAWSRLMILPLQLTLCVGAVIGMVLLGGESIKIIYLQYYPNGSLQLYHFIIISGAAMFFLSQLPSFHSLRYMNLISLITCLGYSICIVSGAIFTGHSKQAPKRDYSIPYGPASKFFNVFTSFSLIATNYGNGIIPEIQATIAPPTSKKMFKGLIMCYMIIVCTYFPVTISGYWAFGNRASANIFTNFMTIHDVPLIPMWLLILSNVLVIVQVIAIALVYSQPVFEIIEGRASDIKYGKYATRNFLPRLLLRTLFVAFSTLVAAMLPFFGDLFAFIGAFFCIPFDFVLPMVFYSKYFKLSTKSFMFWINALIIIVFTIVGLLGCISTIRQIVLDAKMYKLFANV</sequence>
<comment type="caution">
    <text evidence="1">The sequence shown here is derived from an EMBL/GenBank/DDBJ whole genome shotgun (WGS) entry which is preliminary data.</text>
</comment>
<reference evidence="2" key="1">
    <citation type="journal article" date="2024" name="Proc. Natl. Acad. Sci. U.S.A.">
        <title>Extraordinary preservation of gene collinearity over three hundred million years revealed in homosporous lycophytes.</title>
        <authorList>
            <person name="Li C."/>
            <person name="Wickell D."/>
            <person name="Kuo L.Y."/>
            <person name="Chen X."/>
            <person name="Nie B."/>
            <person name="Liao X."/>
            <person name="Peng D."/>
            <person name="Ji J."/>
            <person name="Jenkins J."/>
            <person name="Williams M."/>
            <person name="Shu S."/>
            <person name="Plott C."/>
            <person name="Barry K."/>
            <person name="Rajasekar S."/>
            <person name="Grimwood J."/>
            <person name="Han X."/>
            <person name="Sun S."/>
            <person name="Hou Z."/>
            <person name="He W."/>
            <person name="Dai G."/>
            <person name="Sun C."/>
            <person name="Schmutz J."/>
            <person name="Leebens-Mack J.H."/>
            <person name="Li F.W."/>
            <person name="Wang L."/>
        </authorList>
    </citation>
    <scope>NUCLEOTIDE SEQUENCE [LARGE SCALE GENOMIC DNA]</scope>
    <source>
        <strain evidence="2">cv. PW_Plant_1</strain>
    </source>
</reference>
<proteinExistence type="predicted"/>
<gene>
    <name evidence="1" type="ORF">O6H91_19G028100</name>
</gene>
<accession>A0ACC2ATL1</accession>
<evidence type="ECO:0000313" key="2">
    <source>
        <dbReference type="Proteomes" id="UP001162992"/>
    </source>
</evidence>
<protein>
    <submittedName>
        <fullName evidence="1">Uncharacterized protein</fullName>
    </submittedName>
</protein>
<dbReference type="Proteomes" id="UP001162992">
    <property type="component" value="Chromosome 19"/>
</dbReference>
<keyword evidence="2" id="KW-1185">Reference proteome</keyword>
<evidence type="ECO:0000313" key="1">
    <source>
        <dbReference type="EMBL" id="KAJ7520893.1"/>
    </source>
</evidence>
<name>A0ACC2ATL1_DIPCM</name>
<dbReference type="EMBL" id="CM055110">
    <property type="protein sequence ID" value="KAJ7520893.1"/>
    <property type="molecule type" value="Genomic_DNA"/>
</dbReference>
<organism evidence="1 2">
    <name type="scientific">Diphasiastrum complanatum</name>
    <name type="common">Issler's clubmoss</name>
    <name type="synonym">Lycopodium complanatum</name>
    <dbReference type="NCBI Taxonomy" id="34168"/>
    <lineage>
        <taxon>Eukaryota</taxon>
        <taxon>Viridiplantae</taxon>
        <taxon>Streptophyta</taxon>
        <taxon>Embryophyta</taxon>
        <taxon>Tracheophyta</taxon>
        <taxon>Lycopodiopsida</taxon>
        <taxon>Lycopodiales</taxon>
        <taxon>Lycopodiaceae</taxon>
        <taxon>Lycopodioideae</taxon>
        <taxon>Diphasiastrum</taxon>
    </lineage>
</organism>